<dbReference type="InterPro" id="IPR050703">
    <property type="entry name" value="Flavin_MAO"/>
</dbReference>
<dbReference type="SUPFAM" id="SSF51905">
    <property type="entry name" value="FAD/NAD(P)-binding domain"/>
    <property type="match status" value="1"/>
</dbReference>
<accession>A0A2V4AQ55</accession>
<reference evidence="3 4" key="1">
    <citation type="submission" date="2016-07" db="EMBL/GenBank/DDBJ databases">
        <title>Draft genome sequence of Prauserella muralis DSM 45305, isolated from a mould-covered wall in an indoor environment.</title>
        <authorList>
            <person name="Ruckert C."/>
            <person name="Albersmeier A."/>
            <person name="Jiang C.-L."/>
            <person name="Jiang Y."/>
            <person name="Kalinowski J."/>
            <person name="Schneider O."/>
            <person name="Winkler A."/>
            <person name="Zotchev S.B."/>
        </authorList>
    </citation>
    <scope>NUCLEOTIDE SEQUENCE [LARGE SCALE GENOMIC DNA]</scope>
    <source>
        <strain evidence="3 4">DSM 45305</strain>
    </source>
</reference>
<dbReference type="Pfam" id="PF01593">
    <property type="entry name" value="Amino_oxidase"/>
    <property type="match status" value="1"/>
</dbReference>
<dbReference type="GO" id="GO:0016491">
    <property type="term" value="F:oxidoreductase activity"/>
    <property type="evidence" value="ECO:0007669"/>
    <property type="project" value="InterPro"/>
</dbReference>
<dbReference type="AlphaFoldDB" id="A0A2V4AQ55"/>
<dbReference type="InterPro" id="IPR002937">
    <property type="entry name" value="Amino_oxidase"/>
</dbReference>
<gene>
    <name evidence="3" type="ORF">BAY60_23490</name>
</gene>
<keyword evidence="4" id="KW-1185">Reference proteome</keyword>
<evidence type="ECO:0000313" key="4">
    <source>
        <dbReference type="Proteomes" id="UP000249915"/>
    </source>
</evidence>
<organism evidence="3 4">
    <name type="scientific">Prauserella muralis</name>
    <dbReference type="NCBI Taxonomy" id="588067"/>
    <lineage>
        <taxon>Bacteria</taxon>
        <taxon>Bacillati</taxon>
        <taxon>Actinomycetota</taxon>
        <taxon>Actinomycetes</taxon>
        <taxon>Pseudonocardiales</taxon>
        <taxon>Pseudonocardiaceae</taxon>
        <taxon>Prauserella</taxon>
    </lineage>
</organism>
<comment type="similarity">
    <text evidence="1">Belongs to the flavin monoamine oxidase family.</text>
</comment>
<evidence type="ECO:0000256" key="1">
    <source>
        <dbReference type="ARBA" id="ARBA00005995"/>
    </source>
</evidence>
<sequence length="424" mass="43891">MVVVGAGLAGLVAARQLSLAGADVRVLEADDQAGGRVRAAPEGAHPVLNTGAEFVGRGHLRLRRLLGALGLRTAPAGLDRAPLLWRLPGRESVSWLPPIATPELARLALGWWRLRRHAAALDPTRPWRGRVAVRLDGLDLAAWLSERGVTQQGLAVTEALIGGFATVGTHRLSAAHAAWWIAAAGGLLPALRSGHEAVVAGGAHLIPQRLARSLGHAVRLSTPVAAIEQHARGVEATTGSGTRWHAKAAIVAVPLPALRGLAIEPLPSAAWRAAIGALDYGSATKIVAVAAATPPVRHRAVVGGAPLAIGWRHGRTLAAIASDVRGYEHAELTARLAAAFGLEKSDLAEVRATAWTEQPYIGGSYLACAPGQLTRHGPALAAGDTRRLRFAGADHSAWPNSMEGAVGSGEAAAEKLVADQGALT</sequence>
<evidence type="ECO:0000313" key="3">
    <source>
        <dbReference type="EMBL" id="PXY22763.1"/>
    </source>
</evidence>
<dbReference type="InterPro" id="IPR036188">
    <property type="entry name" value="FAD/NAD-bd_sf"/>
</dbReference>
<dbReference type="Gene3D" id="3.50.50.60">
    <property type="entry name" value="FAD/NAD(P)-binding domain"/>
    <property type="match status" value="1"/>
</dbReference>
<dbReference type="PANTHER" id="PTHR43563">
    <property type="entry name" value="AMINE OXIDASE"/>
    <property type="match status" value="1"/>
</dbReference>
<feature type="domain" description="Amine oxidase" evidence="2">
    <location>
        <begin position="8"/>
        <end position="416"/>
    </location>
</feature>
<proteinExistence type="inferred from homology"/>
<name>A0A2V4AQ55_9PSEU</name>
<comment type="caution">
    <text evidence="3">The sequence shown here is derived from an EMBL/GenBank/DDBJ whole genome shotgun (WGS) entry which is preliminary data.</text>
</comment>
<dbReference type="PANTHER" id="PTHR43563:SF1">
    <property type="entry name" value="AMINE OXIDASE [FLAVIN-CONTAINING] B"/>
    <property type="match status" value="1"/>
</dbReference>
<dbReference type="Proteomes" id="UP000249915">
    <property type="component" value="Unassembled WGS sequence"/>
</dbReference>
<evidence type="ECO:0000259" key="2">
    <source>
        <dbReference type="Pfam" id="PF01593"/>
    </source>
</evidence>
<dbReference type="EMBL" id="MASW01000005">
    <property type="protein sequence ID" value="PXY22763.1"/>
    <property type="molecule type" value="Genomic_DNA"/>
</dbReference>
<protein>
    <recommendedName>
        <fullName evidence="2">Amine oxidase domain-containing protein</fullName>
    </recommendedName>
</protein>